<dbReference type="RefSeq" id="WP_002683012.1">
    <property type="nucleotide sequence ID" value="NZ_JH600070.1"/>
</dbReference>
<gene>
    <name evidence="1" type="ORF">BegalDRAFT_0316</name>
</gene>
<organism evidence="1 2">
    <name type="scientific">Beggiatoa alba B18LD</name>
    <dbReference type="NCBI Taxonomy" id="395493"/>
    <lineage>
        <taxon>Bacteria</taxon>
        <taxon>Pseudomonadati</taxon>
        <taxon>Pseudomonadota</taxon>
        <taxon>Gammaproteobacteria</taxon>
        <taxon>Thiotrichales</taxon>
        <taxon>Thiotrichaceae</taxon>
        <taxon>Beggiatoa</taxon>
    </lineage>
</organism>
<dbReference type="Pfam" id="PF11236">
    <property type="entry name" value="DUF3037"/>
    <property type="match status" value="1"/>
</dbReference>
<evidence type="ECO:0000313" key="1">
    <source>
        <dbReference type="EMBL" id="EIJ41236.1"/>
    </source>
</evidence>
<proteinExistence type="predicted"/>
<dbReference type="Proteomes" id="UP000005744">
    <property type="component" value="Unassembled WGS sequence"/>
</dbReference>
<keyword evidence="2" id="KW-1185">Reference proteome</keyword>
<name>I3CC93_9GAMM</name>
<dbReference type="InterPro" id="IPR021398">
    <property type="entry name" value="DUF3037"/>
</dbReference>
<accession>I3CC93</accession>
<sequence>MKKIVCQYAVVRFMPMIETEEFINIGVILLAPQQRFFGFKLVTKRVGRIRHMFGKKVRDTYRFARKAILEKELSGFKEILQKYWQENCSDIKASDFAKRQFSEFIRPRETMIRFSESKVILSEDEEKALNEIFQFYVERELK</sequence>
<reference evidence="1 2" key="1">
    <citation type="submission" date="2011-11" db="EMBL/GenBank/DDBJ databases">
        <title>Improved High-Quality Draft sequence of Beggiatoa alba B18lD.</title>
        <authorList>
            <consortium name="US DOE Joint Genome Institute"/>
            <person name="Lucas S."/>
            <person name="Han J."/>
            <person name="Lapidus A."/>
            <person name="Cheng J.-F."/>
            <person name="Goodwin L."/>
            <person name="Pitluck S."/>
            <person name="Peters L."/>
            <person name="Mikhailova N."/>
            <person name="Held B."/>
            <person name="Detter J.C."/>
            <person name="Han C."/>
            <person name="Tapia R."/>
            <person name="Land M."/>
            <person name="Hauser L."/>
            <person name="Kyrpides N."/>
            <person name="Ivanova N."/>
            <person name="Pagani I."/>
            <person name="Samuel K."/>
            <person name="Teske A."/>
            <person name="Mueller J."/>
            <person name="Woyke T."/>
        </authorList>
    </citation>
    <scope>NUCLEOTIDE SEQUENCE [LARGE SCALE GENOMIC DNA]</scope>
    <source>
        <strain evidence="1 2">B18LD</strain>
    </source>
</reference>
<dbReference type="HOGENOM" id="CLU_1989500_0_0_6"/>
<evidence type="ECO:0000313" key="2">
    <source>
        <dbReference type="Proteomes" id="UP000005744"/>
    </source>
</evidence>
<protein>
    <recommendedName>
        <fullName evidence="3">DUF3037 domain-containing protein</fullName>
    </recommendedName>
</protein>
<dbReference type="STRING" id="395493.BegalDRAFT_0316"/>
<evidence type="ECO:0008006" key="3">
    <source>
        <dbReference type="Google" id="ProtNLM"/>
    </source>
</evidence>
<dbReference type="AlphaFoldDB" id="I3CC93"/>
<dbReference type="EMBL" id="JH600070">
    <property type="protein sequence ID" value="EIJ41236.1"/>
    <property type="molecule type" value="Genomic_DNA"/>
</dbReference>
<dbReference type="OrthoDB" id="8851633at2"/>
<dbReference type="eggNOG" id="ENOG502ZSMJ">
    <property type="taxonomic scope" value="Bacteria"/>
</dbReference>